<evidence type="ECO:0000313" key="3">
    <source>
        <dbReference type="Proteomes" id="UP000324222"/>
    </source>
</evidence>
<keyword evidence="3" id="KW-1185">Reference proteome</keyword>
<dbReference type="Proteomes" id="UP000324222">
    <property type="component" value="Unassembled WGS sequence"/>
</dbReference>
<name>A0A5B7GEW3_PORTR</name>
<sequence>MARASVYLLFSSTAMISVTGRQHLHRSPYLFHFYWNIFVIRSSSPDIYASFPPLPNKRTIVPLFITLVILSLLAAFHQPLILKSIKPFNISVSLTYLYTF</sequence>
<comment type="caution">
    <text evidence="2">The sequence shown here is derived from an EMBL/GenBank/DDBJ whole genome shotgun (WGS) entry which is preliminary data.</text>
</comment>
<gene>
    <name evidence="2" type="ORF">E2C01_049988</name>
</gene>
<dbReference type="AlphaFoldDB" id="A0A5B7GEW3"/>
<evidence type="ECO:0000313" key="2">
    <source>
        <dbReference type="EMBL" id="MPC56039.1"/>
    </source>
</evidence>
<protein>
    <submittedName>
        <fullName evidence="2">Uncharacterized protein</fullName>
    </submittedName>
</protein>
<keyword evidence="1" id="KW-0812">Transmembrane</keyword>
<accession>A0A5B7GEW3</accession>
<organism evidence="2 3">
    <name type="scientific">Portunus trituberculatus</name>
    <name type="common">Swimming crab</name>
    <name type="synonym">Neptunus trituberculatus</name>
    <dbReference type="NCBI Taxonomy" id="210409"/>
    <lineage>
        <taxon>Eukaryota</taxon>
        <taxon>Metazoa</taxon>
        <taxon>Ecdysozoa</taxon>
        <taxon>Arthropoda</taxon>
        <taxon>Crustacea</taxon>
        <taxon>Multicrustacea</taxon>
        <taxon>Malacostraca</taxon>
        <taxon>Eumalacostraca</taxon>
        <taxon>Eucarida</taxon>
        <taxon>Decapoda</taxon>
        <taxon>Pleocyemata</taxon>
        <taxon>Brachyura</taxon>
        <taxon>Eubrachyura</taxon>
        <taxon>Portunoidea</taxon>
        <taxon>Portunidae</taxon>
        <taxon>Portuninae</taxon>
        <taxon>Portunus</taxon>
    </lineage>
</organism>
<dbReference type="EMBL" id="VSRR010013643">
    <property type="protein sequence ID" value="MPC56039.1"/>
    <property type="molecule type" value="Genomic_DNA"/>
</dbReference>
<proteinExistence type="predicted"/>
<keyword evidence="1" id="KW-1133">Transmembrane helix</keyword>
<keyword evidence="1" id="KW-0472">Membrane</keyword>
<evidence type="ECO:0000256" key="1">
    <source>
        <dbReference type="SAM" id="Phobius"/>
    </source>
</evidence>
<feature type="transmembrane region" description="Helical" evidence="1">
    <location>
        <begin position="59"/>
        <end position="76"/>
    </location>
</feature>
<reference evidence="2 3" key="1">
    <citation type="submission" date="2019-05" db="EMBL/GenBank/DDBJ databases">
        <title>Another draft genome of Portunus trituberculatus and its Hox gene families provides insights of decapod evolution.</title>
        <authorList>
            <person name="Jeong J.-H."/>
            <person name="Song I."/>
            <person name="Kim S."/>
            <person name="Choi T."/>
            <person name="Kim D."/>
            <person name="Ryu S."/>
            <person name="Kim W."/>
        </authorList>
    </citation>
    <scope>NUCLEOTIDE SEQUENCE [LARGE SCALE GENOMIC DNA]</scope>
    <source>
        <tissue evidence="2">Muscle</tissue>
    </source>
</reference>